<dbReference type="EMBL" id="CAJJDN010000408">
    <property type="protein sequence ID" value="CAD8131211.1"/>
    <property type="molecule type" value="Genomic_DNA"/>
</dbReference>
<organism evidence="1 2">
    <name type="scientific">Paramecium sonneborni</name>
    <dbReference type="NCBI Taxonomy" id="65129"/>
    <lineage>
        <taxon>Eukaryota</taxon>
        <taxon>Sar</taxon>
        <taxon>Alveolata</taxon>
        <taxon>Ciliophora</taxon>
        <taxon>Intramacronucleata</taxon>
        <taxon>Oligohymenophorea</taxon>
        <taxon>Peniculida</taxon>
        <taxon>Parameciidae</taxon>
        <taxon>Paramecium</taxon>
    </lineage>
</organism>
<comment type="caution">
    <text evidence="1">The sequence shown here is derived from an EMBL/GenBank/DDBJ whole genome shotgun (WGS) entry which is preliminary data.</text>
</comment>
<sequence length="98" mass="11922">MAYQVEVEFIQSLVLNMAINWIDFIDLFQEQRKLHQTIIEIIKQCVKEYKWGFKSGRWNTEYRKNCEVILDKCIKNYFYLEMADHMIHMVQKVVNGQN</sequence>
<reference evidence="1" key="1">
    <citation type="submission" date="2021-01" db="EMBL/GenBank/DDBJ databases">
        <authorList>
            <consortium name="Genoscope - CEA"/>
            <person name="William W."/>
        </authorList>
    </citation>
    <scope>NUCLEOTIDE SEQUENCE</scope>
</reference>
<protein>
    <submittedName>
        <fullName evidence="1">Uncharacterized protein</fullName>
    </submittedName>
</protein>
<proteinExistence type="predicted"/>
<dbReference type="Proteomes" id="UP000692954">
    <property type="component" value="Unassembled WGS sequence"/>
</dbReference>
<evidence type="ECO:0000313" key="1">
    <source>
        <dbReference type="EMBL" id="CAD8131211.1"/>
    </source>
</evidence>
<name>A0A8S1RQV1_9CILI</name>
<evidence type="ECO:0000313" key="2">
    <source>
        <dbReference type="Proteomes" id="UP000692954"/>
    </source>
</evidence>
<keyword evidence="2" id="KW-1185">Reference proteome</keyword>
<dbReference type="AlphaFoldDB" id="A0A8S1RQV1"/>
<gene>
    <name evidence="1" type="ORF">PSON_ATCC_30995.1.T4080008</name>
</gene>
<accession>A0A8S1RQV1</accession>